<dbReference type="EMBL" id="BPLR01002776">
    <property type="protein sequence ID" value="GIX77632.1"/>
    <property type="molecule type" value="Genomic_DNA"/>
</dbReference>
<protein>
    <submittedName>
        <fullName evidence="2">Uncharacterized protein</fullName>
    </submittedName>
</protein>
<name>A0AAV4MYL6_CAEEX</name>
<dbReference type="Proteomes" id="UP001054945">
    <property type="component" value="Unassembled WGS sequence"/>
</dbReference>
<accession>A0AAV4MYL6</accession>
<comment type="caution">
    <text evidence="2">The sequence shown here is derived from an EMBL/GenBank/DDBJ whole genome shotgun (WGS) entry which is preliminary data.</text>
</comment>
<gene>
    <name evidence="2" type="ORF">CEXT_760121</name>
</gene>
<dbReference type="AlphaFoldDB" id="A0AAV4MYL6"/>
<evidence type="ECO:0000313" key="2">
    <source>
        <dbReference type="EMBL" id="GIX77632.1"/>
    </source>
</evidence>
<keyword evidence="3" id="KW-1185">Reference proteome</keyword>
<feature type="region of interest" description="Disordered" evidence="1">
    <location>
        <begin position="1"/>
        <end position="23"/>
    </location>
</feature>
<reference evidence="2 3" key="1">
    <citation type="submission" date="2021-06" db="EMBL/GenBank/DDBJ databases">
        <title>Caerostris extrusa draft genome.</title>
        <authorList>
            <person name="Kono N."/>
            <person name="Arakawa K."/>
        </authorList>
    </citation>
    <scope>NUCLEOTIDE SEQUENCE [LARGE SCALE GENOMIC DNA]</scope>
</reference>
<sequence>MGVAVNSPSQIPRISSSEVSRKRPSIKRLLVYPSSALPKLFAPAQPFDIVSAAPAQQFGSVSPAPAQPFCRLPLIQYFD</sequence>
<feature type="compositionally biased region" description="Polar residues" evidence="1">
    <location>
        <begin position="1"/>
        <end position="18"/>
    </location>
</feature>
<organism evidence="2 3">
    <name type="scientific">Caerostris extrusa</name>
    <name type="common">Bark spider</name>
    <name type="synonym">Caerostris bankana</name>
    <dbReference type="NCBI Taxonomy" id="172846"/>
    <lineage>
        <taxon>Eukaryota</taxon>
        <taxon>Metazoa</taxon>
        <taxon>Ecdysozoa</taxon>
        <taxon>Arthropoda</taxon>
        <taxon>Chelicerata</taxon>
        <taxon>Arachnida</taxon>
        <taxon>Araneae</taxon>
        <taxon>Araneomorphae</taxon>
        <taxon>Entelegynae</taxon>
        <taxon>Araneoidea</taxon>
        <taxon>Araneidae</taxon>
        <taxon>Caerostris</taxon>
    </lineage>
</organism>
<evidence type="ECO:0000256" key="1">
    <source>
        <dbReference type="SAM" id="MobiDB-lite"/>
    </source>
</evidence>
<proteinExistence type="predicted"/>
<evidence type="ECO:0000313" key="3">
    <source>
        <dbReference type="Proteomes" id="UP001054945"/>
    </source>
</evidence>